<evidence type="ECO:0000259" key="1">
    <source>
        <dbReference type="Pfam" id="PF02627"/>
    </source>
</evidence>
<proteinExistence type="predicted"/>
<dbReference type="PANTHER" id="PTHR33570">
    <property type="entry name" value="4-CARBOXYMUCONOLACTONE DECARBOXYLASE FAMILY PROTEIN"/>
    <property type="match status" value="1"/>
</dbReference>
<protein>
    <submittedName>
        <fullName evidence="2">Carboxymuconolactone decarboxylase family protein</fullName>
    </submittedName>
</protein>
<dbReference type="SUPFAM" id="SSF69118">
    <property type="entry name" value="AhpD-like"/>
    <property type="match status" value="1"/>
</dbReference>
<dbReference type="Gene3D" id="1.20.1290.10">
    <property type="entry name" value="AhpD-like"/>
    <property type="match status" value="1"/>
</dbReference>
<dbReference type="InterPro" id="IPR029032">
    <property type="entry name" value="AhpD-like"/>
</dbReference>
<evidence type="ECO:0000313" key="2">
    <source>
        <dbReference type="EMBL" id="MCG2621451.1"/>
    </source>
</evidence>
<dbReference type="InterPro" id="IPR003779">
    <property type="entry name" value="CMD-like"/>
</dbReference>
<keyword evidence="3" id="KW-1185">Reference proteome</keyword>
<dbReference type="Pfam" id="PF02627">
    <property type="entry name" value="CMD"/>
    <property type="match status" value="1"/>
</dbReference>
<dbReference type="RefSeq" id="WP_237818666.1">
    <property type="nucleotide sequence ID" value="NZ_JAKLTQ010000002.1"/>
</dbReference>
<dbReference type="EMBL" id="JAKLTQ010000002">
    <property type="protein sequence ID" value="MCG2621451.1"/>
    <property type="molecule type" value="Genomic_DNA"/>
</dbReference>
<feature type="domain" description="Carboxymuconolactone decarboxylase-like" evidence="1">
    <location>
        <begin position="37"/>
        <end position="119"/>
    </location>
</feature>
<sequence length="132" mass="14683">MIKDSQYDAGLELRRAMFGPAGAEGQVEHTTAFNDKMQEVVTRYCFGDIWQREGLDKRTRSLITLAMLVATGKAHEIRIHLRGGLANGLTEEEIRELMLHSFLYCGIPAAMEGFRAAEEILAEVQAAELADV</sequence>
<dbReference type="Proteomes" id="UP001165368">
    <property type="component" value="Unassembled WGS sequence"/>
</dbReference>
<organism evidence="2 3">
    <name type="scientific">Arthrobacter hankyongi</name>
    <dbReference type="NCBI Taxonomy" id="2904801"/>
    <lineage>
        <taxon>Bacteria</taxon>
        <taxon>Bacillati</taxon>
        <taxon>Actinomycetota</taxon>
        <taxon>Actinomycetes</taxon>
        <taxon>Micrococcales</taxon>
        <taxon>Micrococcaceae</taxon>
        <taxon>Arthrobacter</taxon>
    </lineage>
</organism>
<name>A0ABS9L443_9MICC</name>
<gene>
    <name evidence="2" type="ORF">LVY72_05915</name>
</gene>
<comment type="caution">
    <text evidence="2">The sequence shown here is derived from an EMBL/GenBank/DDBJ whole genome shotgun (WGS) entry which is preliminary data.</text>
</comment>
<dbReference type="PANTHER" id="PTHR33570:SF2">
    <property type="entry name" value="CARBOXYMUCONOLACTONE DECARBOXYLASE-LIKE DOMAIN-CONTAINING PROTEIN"/>
    <property type="match status" value="1"/>
</dbReference>
<reference evidence="2" key="1">
    <citation type="submission" date="2022-01" db="EMBL/GenBank/DDBJ databases">
        <authorList>
            <person name="Jo J.-H."/>
            <person name="Im W.-T."/>
        </authorList>
    </citation>
    <scope>NUCLEOTIDE SEQUENCE</scope>
    <source>
        <strain evidence="2">I2-34</strain>
    </source>
</reference>
<dbReference type="InterPro" id="IPR052512">
    <property type="entry name" value="4CMD/NDH-1_regulator"/>
</dbReference>
<evidence type="ECO:0000313" key="3">
    <source>
        <dbReference type="Proteomes" id="UP001165368"/>
    </source>
</evidence>
<accession>A0ABS9L443</accession>